<dbReference type="PANTHER" id="PTHR30595">
    <property type="entry name" value="GLPR-RELATED TRANSCRIPTIONAL REPRESSOR"/>
    <property type="match status" value="1"/>
</dbReference>
<protein>
    <submittedName>
        <fullName evidence="3">ATP-binding protein</fullName>
    </submittedName>
</protein>
<keyword evidence="3" id="KW-0547">Nucleotide-binding</keyword>
<dbReference type="GO" id="GO:0005524">
    <property type="term" value="F:ATP binding"/>
    <property type="evidence" value="ECO:0007669"/>
    <property type="project" value="UniProtKB-KW"/>
</dbReference>
<sequence>MPDYNPFGKPLSEVGPEDLYSMKIPEGYYFEYKRDFIDQKAVAKAISSFANTYGGLFFIGIEENEETNKPGDWFTLTSGDPQSYNEKIRSSVKENISPSPMYETHSFKGTNSSGDEGYVILVDVPESTQTPHINNDGRVYRRTGEGSDPYKVTSSPEVLDDLYRRRDEWQTRIDDFCNLDVGLTVGQSGEGQNQGWPFLELYAIPSTLDDPVCANVISELDRFQEIFESSEIHLLPDDSEIVQEGGRVRFGFTADSYRATSEGVVAQLWTAEDHQGNIDTAHTPLTFTFLVDGGLKIFLPIPTLSPPENPTLVWRSIDQAIHSQFDHIEFLDGLRLLGYIHTLLNSYLNLLSEYEWPTESGTINLRARFRNTYRTLLVFETDWYIDLIERYGAPVCYDEILDLPRLESMNYELDIDESNKFGSITVGTMNLFQAFGLPIDQSNNVFGEFSSYVIDQMFQETEFED</sequence>
<evidence type="ECO:0000313" key="3">
    <source>
        <dbReference type="EMBL" id="QSW99962.1"/>
    </source>
</evidence>
<feature type="domain" description="Schlafen AlbA-2" evidence="2">
    <location>
        <begin position="26"/>
        <end position="149"/>
    </location>
</feature>
<dbReference type="KEGG" id="hakz:J0X25_03085"/>
<dbReference type="PANTHER" id="PTHR30595:SF6">
    <property type="entry name" value="SCHLAFEN ALBA-2 DOMAIN-CONTAINING PROTEIN"/>
    <property type="match status" value="1"/>
</dbReference>
<accession>A0A8A2VI02</accession>
<dbReference type="EMBL" id="CP071462">
    <property type="protein sequence ID" value="QSW99962.1"/>
    <property type="molecule type" value="Genomic_DNA"/>
</dbReference>
<keyword evidence="4" id="KW-1185">Reference proteome</keyword>
<dbReference type="InterPro" id="IPR038461">
    <property type="entry name" value="Schlafen_AlbA_2_dom_sf"/>
</dbReference>
<dbReference type="RefSeq" id="WP_207289566.1">
    <property type="nucleotide sequence ID" value="NZ_CP071462.1"/>
</dbReference>
<dbReference type="Pfam" id="PF04326">
    <property type="entry name" value="SLFN_AlbA_2"/>
    <property type="match status" value="1"/>
</dbReference>
<dbReference type="Proteomes" id="UP000663203">
    <property type="component" value="Chromosome"/>
</dbReference>
<name>A0A8A2VI02_9EURY</name>
<keyword evidence="3" id="KW-0067">ATP-binding</keyword>
<dbReference type="InterPro" id="IPR007421">
    <property type="entry name" value="Schlafen_AlbA_2_dom"/>
</dbReference>
<dbReference type="AlphaFoldDB" id="A0A8A2VI02"/>
<feature type="region of interest" description="Disordered" evidence="1">
    <location>
        <begin position="131"/>
        <end position="152"/>
    </location>
</feature>
<reference evidence="3 4" key="1">
    <citation type="submission" date="2021-03" db="EMBL/GenBank/DDBJ databases">
        <title>Haloterrigena longa sp. nov. and Haloterrigena limicola sp. nov., extremely halophilic archaea isolated from a salt lake.</title>
        <authorList>
            <person name="Henglin C."/>
        </authorList>
    </citation>
    <scope>NUCLEOTIDE SEQUENCE [LARGE SCALE GENOMIC DNA]</scope>
    <source>
        <strain evidence="3 4">KZCA68</strain>
    </source>
</reference>
<evidence type="ECO:0000313" key="4">
    <source>
        <dbReference type="Proteomes" id="UP000663203"/>
    </source>
</evidence>
<organism evidence="3 4">
    <name type="scientific">Haloterrigena alkaliphila</name>
    <dbReference type="NCBI Taxonomy" id="2816475"/>
    <lineage>
        <taxon>Archaea</taxon>
        <taxon>Methanobacteriati</taxon>
        <taxon>Methanobacteriota</taxon>
        <taxon>Stenosarchaea group</taxon>
        <taxon>Halobacteria</taxon>
        <taxon>Halobacteriales</taxon>
        <taxon>Natrialbaceae</taxon>
        <taxon>Haloterrigena</taxon>
    </lineage>
</organism>
<dbReference type="GeneID" id="63186256"/>
<gene>
    <name evidence="3" type="ORF">J0X25_03085</name>
</gene>
<evidence type="ECO:0000259" key="2">
    <source>
        <dbReference type="Pfam" id="PF04326"/>
    </source>
</evidence>
<proteinExistence type="predicted"/>
<evidence type="ECO:0000256" key="1">
    <source>
        <dbReference type="SAM" id="MobiDB-lite"/>
    </source>
</evidence>
<dbReference type="Gene3D" id="3.30.950.30">
    <property type="entry name" value="Schlafen, AAA domain"/>
    <property type="match status" value="1"/>
</dbReference>